<keyword evidence="2" id="KW-1003">Cell membrane</keyword>
<evidence type="ECO:0000256" key="4">
    <source>
        <dbReference type="ARBA" id="ARBA00022989"/>
    </source>
</evidence>
<comment type="subcellular location">
    <subcellularLocation>
        <location evidence="1">Cell membrane</location>
        <topology evidence="1">Multi-pass membrane protein</topology>
    </subcellularLocation>
</comment>
<accession>A0A7W8NBK9</accession>
<evidence type="ECO:0000256" key="3">
    <source>
        <dbReference type="ARBA" id="ARBA00022692"/>
    </source>
</evidence>
<dbReference type="EMBL" id="JACHFL010000001">
    <property type="protein sequence ID" value="MBB5361214.1"/>
    <property type="molecule type" value="Genomic_DNA"/>
</dbReference>
<evidence type="ECO:0000313" key="7">
    <source>
        <dbReference type="EMBL" id="MBB5361214.1"/>
    </source>
</evidence>
<feature type="transmembrane region" description="Helical" evidence="6">
    <location>
        <begin position="52"/>
        <end position="72"/>
    </location>
</feature>
<gene>
    <name evidence="7" type="ORF">HNQ08_000285</name>
</gene>
<keyword evidence="4 6" id="KW-1133">Transmembrane helix</keyword>
<evidence type="ECO:0000256" key="2">
    <source>
        <dbReference type="ARBA" id="ARBA00022475"/>
    </source>
</evidence>
<evidence type="ECO:0000256" key="1">
    <source>
        <dbReference type="ARBA" id="ARBA00004651"/>
    </source>
</evidence>
<feature type="transmembrane region" description="Helical" evidence="6">
    <location>
        <begin position="119"/>
        <end position="141"/>
    </location>
</feature>
<evidence type="ECO:0000256" key="5">
    <source>
        <dbReference type="ARBA" id="ARBA00023136"/>
    </source>
</evidence>
<feature type="transmembrane region" description="Helical" evidence="6">
    <location>
        <begin position="162"/>
        <end position="184"/>
    </location>
</feature>
<evidence type="ECO:0000313" key="8">
    <source>
        <dbReference type="Proteomes" id="UP000552709"/>
    </source>
</evidence>
<dbReference type="InterPro" id="IPR050833">
    <property type="entry name" value="Poly_Biosynth_Transport"/>
</dbReference>
<dbReference type="GO" id="GO:0005886">
    <property type="term" value="C:plasma membrane"/>
    <property type="evidence" value="ECO:0007669"/>
    <property type="project" value="UniProtKB-SubCell"/>
</dbReference>
<evidence type="ECO:0000256" key="6">
    <source>
        <dbReference type="SAM" id="Phobius"/>
    </source>
</evidence>
<keyword evidence="3 6" id="KW-0812">Transmembrane</keyword>
<feature type="transmembrane region" description="Helical" evidence="6">
    <location>
        <begin position="387"/>
        <end position="412"/>
    </location>
</feature>
<proteinExistence type="predicted"/>
<dbReference type="AlphaFoldDB" id="A0A7W8NBK9"/>
<feature type="transmembrane region" description="Helical" evidence="6">
    <location>
        <begin position="330"/>
        <end position="350"/>
    </location>
</feature>
<dbReference type="PANTHER" id="PTHR30250">
    <property type="entry name" value="PST FAMILY PREDICTED COLANIC ACID TRANSPORTER"/>
    <property type="match status" value="1"/>
</dbReference>
<feature type="transmembrane region" description="Helical" evidence="6">
    <location>
        <begin position="301"/>
        <end position="324"/>
    </location>
</feature>
<comment type="caution">
    <text evidence="7">The sequence shown here is derived from an EMBL/GenBank/DDBJ whole genome shotgun (WGS) entry which is preliminary data.</text>
</comment>
<dbReference type="Pfam" id="PF13440">
    <property type="entry name" value="Polysacc_synt_3"/>
    <property type="match status" value="1"/>
</dbReference>
<dbReference type="Proteomes" id="UP000552709">
    <property type="component" value="Unassembled WGS sequence"/>
</dbReference>
<feature type="transmembrane region" description="Helical" evidence="6">
    <location>
        <begin position="362"/>
        <end position="381"/>
    </location>
</feature>
<protein>
    <submittedName>
        <fullName evidence="7">O-antigen/teichoic acid export membrane protein</fullName>
    </submittedName>
</protein>
<name>A0A7W8NBK9_9DEIO</name>
<feature type="transmembrane region" description="Helical" evidence="6">
    <location>
        <begin position="84"/>
        <end position="113"/>
    </location>
</feature>
<sequence length="423" mass="45719">MMRAFFASFLGGSTLRRNIIRIVGGAASGQIIVLLTSPLIARLYTPADFGSLATYASLLSILLVAVNLRYDLAIIRPSNDDEALRVLAIALVCAVVFSLILLTIVPVLVPLISTLMPQILAWLLPLGLLLTGIYQALNYWAVRRSEGGVIGQTRLVQSSAMVGIQLLGGLSGGTALGLGLGYIAGQAAGVGRLFRLLPMRLWIVLTHPELLSTALKYRQFPLLSLPSGLANIAALQLPTLFVAHNYGLGVAGWLALAQRILGGPLDLLGAGVSQAFMSELSRDQSDTITIRKLFDSVARRLAVLSFPIILIGMACPTIFTLVFGPTWRESGIIAALLSMMYASRLLSNALSQTLIILDKLKWMFCLDLLRLSLVLAVFAIFNSYTYIVLICAYSVVMSISYIAYFMIARLALQHHIPMIVGKS</sequence>
<organism evidence="7 8">
    <name type="scientific">Deinococcus humi</name>
    <dbReference type="NCBI Taxonomy" id="662880"/>
    <lineage>
        <taxon>Bacteria</taxon>
        <taxon>Thermotogati</taxon>
        <taxon>Deinococcota</taxon>
        <taxon>Deinococci</taxon>
        <taxon>Deinococcales</taxon>
        <taxon>Deinococcaceae</taxon>
        <taxon>Deinococcus</taxon>
    </lineage>
</organism>
<keyword evidence="5 6" id="KW-0472">Membrane</keyword>
<dbReference type="PANTHER" id="PTHR30250:SF11">
    <property type="entry name" value="O-ANTIGEN TRANSPORTER-RELATED"/>
    <property type="match status" value="1"/>
</dbReference>
<keyword evidence="8" id="KW-1185">Reference proteome</keyword>
<reference evidence="7 8" key="1">
    <citation type="submission" date="2020-08" db="EMBL/GenBank/DDBJ databases">
        <title>Genomic Encyclopedia of Type Strains, Phase IV (KMG-IV): sequencing the most valuable type-strain genomes for metagenomic binning, comparative biology and taxonomic classification.</title>
        <authorList>
            <person name="Goeker M."/>
        </authorList>
    </citation>
    <scope>NUCLEOTIDE SEQUENCE [LARGE SCALE GENOMIC DNA]</scope>
    <source>
        <strain evidence="7 8">DSM 27939</strain>
    </source>
</reference>
<feature type="transmembrane region" description="Helical" evidence="6">
    <location>
        <begin position="20"/>
        <end position="40"/>
    </location>
</feature>